<evidence type="ECO:0000256" key="8">
    <source>
        <dbReference type="PROSITE-ProRule" id="PRU00169"/>
    </source>
</evidence>
<dbReference type="RefSeq" id="WP_144705323.1">
    <property type="nucleotide sequence ID" value="NZ_VNJJ01000012.1"/>
</dbReference>
<name>A0A559JBX4_9BACL</name>
<feature type="domain" description="HTH araC/xylS-type" evidence="9">
    <location>
        <begin position="153"/>
        <end position="251"/>
    </location>
</feature>
<keyword evidence="6" id="KW-0238">DNA-binding</keyword>
<dbReference type="Pfam" id="PF12833">
    <property type="entry name" value="HTH_18"/>
    <property type="match status" value="1"/>
</dbReference>
<dbReference type="GO" id="GO:0000160">
    <property type="term" value="P:phosphorelay signal transduction system"/>
    <property type="evidence" value="ECO:0007669"/>
    <property type="project" value="UniProtKB-KW"/>
</dbReference>
<dbReference type="InterPro" id="IPR011006">
    <property type="entry name" value="CheY-like_superfamily"/>
</dbReference>
<keyword evidence="5" id="KW-0805">Transcription regulation</keyword>
<keyword evidence="4" id="KW-0902">Two-component regulatory system</keyword>
<dbReference type="SUPFAM" id="SSF52172">
    <property type="entry name" value="CheY-like"/>
    <property type="match status" value="1"/>
</dbReference>
<dbReference type="GO" id="GO:0043565">
    <property type="term" value="F:sequence-specific DNA binding"/>
    <property type="evidence" value="ECO:0007669"/>
    <property type="project" value="InterPro"/>
</dbReference>
<evidence type="ECO:0000313" key="12">
    <source>
        <dbReference type="Proteomes" id="UP000316330"/>
    </source>
</evidence>
<gene>
    <name evidence="11" type="ORF">FPZ45_18820</name>
</gene>
<comment type="caution">
    <text evidence="11">The sequence shown here is derived from an EMBL/GenBank/DDBJ whole genome shotgun (WGS) entry which is preliminary data.</text>
</comment>
<evidence type="ECO:0000256" key="1">
    <source>
        <dbReference type="ARBA" id="ARBA00004496"/>
    </source>
</evidence>
<proteinExistence type="predicted"/>
<dbReference type="GO" id="GO:0003700">
    <property type="term" value="F:DNA-binding transcription factor activity"/>
    <property type="evidence" value="ECO:0007669"/>
    <property type="project" value="InterPro"/>
</dbReference>
<feature type="modified residue" description="4-aspartylphosphate" evidence="8">
    <location>
        <position position="55"/>
    </location>
</feature>
<keyword evidence="7" id="KW-0804">Transcription</keyword>
<dbReference type="CDD" id="cd17536">
    <property type="entry name" value="REC_YesN-like"/>
    <property type="match status" value="1"/>
</dbReference>
<sequence length="265" mass="29710">MYKVLLVEDETVIRQGLRELIGRSTGQFEVTGEAANGLEALEYLKCELPDLLITDIRMREMDGLTMVAQVREMYPSLPVVIISGYGEFEYAKKAISYGVSNYLLKPIERVELVATLDKIKLSLDRERGISASAPSGQPTSDEPAGGDARKIIRDVKQFVKLHIDGDLRLQTVSGQVHLNATYLSQLFKAETGTNYSDYVSEARMERAKWLLAHTRLKIYDVARLSGHQSPKHFMLVFKQQVGMTAGDYRDRYGQPGTEDTTGDKV</sequence>
<accession>A0A559JBX4</accession>
<dbReference type="InterPro" id="IPR009057">
    <property type="entry name" value="Homeodomain-like_sf"/>
</dbReference>
<dbReference type="InterPro" id="IPR018060">
    <property type="entry name" value="HTH_AraC"/>
</dbReference>
<keyword evidence="12" id="KW-1185">Reference proteome</keyword>
<dbReference type="InterPro" id="IPR051552">
    <property type="entry name" value="HptR"/>
</dbReference>
<evidence type="ECO:0000259" key="9">
    <source>
        <dbReference type="PROSITE" id="PS01124"/>
    </source>
</evidence>
<organism evidence="11 12">
    <name type="scientific">Cohnella terricola</name>
    <dbReference type="NCBI Taxonomy" id="1289167"/>
    <lineage>
        <taxon>Bacteria</taxon>
        <taxon>Bacillati</taxon>
        <taxon>Bacillota</taxon>
        <taxon>Bacilli</taxon>
        <taxon>Bacillales</taxon>
        <taxon>Paenibacillaceae</taxon>
        <taxon>Cohnella</taxon>
    </lineage>
</organism>
<evidence type="ECO:0000256" key="3">
    <source>
        <dbReference type="ARBA" id="ARBA00022553"/>
    </source>
</evidence>
<dbReference type="Proteomes" id="UP000316330">
    <property type="component" value="Unassembled WGS sequence"/>
</dbReference>
<protein>
    <submittedName>
        <fullName evidence="11">Response regulator</fullName>
    </submittedName>
</protein>
<comment type="subcellular location">
    <subcellularLocation>
        <location evidence="1">Cytoplasm</location>
    </subcellularLocation>
</comment>
<dbReference type="Gene3D" id="3.40.50.2300">
    <property type="match status" value="1"/>
</dbReference>
<dbReference type="Pfam" id="PF00072">
    <property type="entry name" value="Response_reg"/>
    <property type="match status" value="1"/>
</dbReference>
<dbReference type="SMART" id="SM00342">
    <property type="entry name" value="HTH_ARAC"/>
    <property type="match status" value="1"/>
</dbReference>
<evidence type="ECO:0000256" key="6">
    <source>
        <dbReference type="ARBA" id="ARBA00023125"/>
    </source>
</evidence>
<dbReference type="SUPFAM" id="SSF46689">
    <property type="entry name" value="Homeodomain-like"/>
    <property type="match status" value="2"/>
</dbReference>
<evidence type="ECO:0000256" key="4">
    <source>
        <dbReference type="ARBA" id="ARBA00023012"/>
    </source>
</evidence>
<dbReference type="InterPro" id="IPR001789">
    <property type="entry name" value="Sig_transdc_resp-reg_receiver"/>
</dbReference>
<evidence type="ECO:0000256" key="7">
    <source>
        <dbReference type="ARBA" id="ARBA00023163"/>
    </source>
</evidence>
<dbReference type="PROSITE" id="PS50110">
    <property type="entry name" value="RESPONSE_REGULATORY"/>
    <property type="match status" value="1"/>
</dbReference>
<dbReference type="PANTHER" id="PTHR42713">
    <property type="entry name" value="HISTIDINE KINASE-RELATED"/>
    <property type="match status" value="1"/>
</dbReference>
<keyword evidence="3 8" id="KW-0597">Phosphoprotein</keyword>
<dbReference type="OrthoDB" id="159632at2"/>
<reference evidence="11 12" key="1">
    <citation type="submission" date="2019-07" db="EMBL/GenBank/DDBJ databases">
        <authorList>
            <person name="Kim J."/>
        </authorList>
    </citation>
    <scope>NUCLEOTIDE SEQUENCE [LARGE SCALE GENOMIC DNA]</scope>
    <source>
        <strain evidence="11 12">G13</strain>
    </source>
</reference>
<evidence type="ECO:0000259" key="10">
    <source>
        <dbReference type="PROSITE" id="PS50110"/>
    </source>
</evidence>
<evidence type="ECO:0000256" key="5">
    <source>
        <dbReference type="ARBA" id="ARBA00023015"/>
    </source>
</evidence>
<evidence type="ECO:0000256" key="2">
    <source>
        <dbReference type="ARBA" id="ARBA00022490"/>
    </source>
</evidence>
<dbReference type="GO" id="GO:0005737">
    <property type="term" value="C:cytoplasm"/>
    <property type="evidence" value="ECO:0007669"/>
    <property type="project" value="UniProtKB-SubCell"/>
</dbReference>
<dbReference type="PANTHER" id="PTHR42713:SF3">
    <property type="entry name" value="TRANSCRIPTIONAL REGULATORY PROTEIN HPTR"/>
    <property type="match status" value="1"/>
</dbReference>
<dbReference type="AlphaFoldDB" id="A0A559JBX4"/>
<dbReference type="Gene3D" id="1.10.10.60">
    <property type="entry name" value="Homeodomain-like"/>
    <property type="match status" value="2"/>
</dbReference>
<dbReference type="EMBL" id="VNJJ01000012">
    <property type="protein sequence ID" value="TVX97386.1"/>
    <property type="molecule type" value="Genomic_DNA"/>
</dbReference>
<feature type="domain" description="Response regulatory" evidence="10">
    <location>
        <begin position="3"/>
        <end position="120"/>
    </location>
</feature>
<dbReference type="SMART" id="SM00448">
    <property type="entry name" value="REC"/>
    <property type="match status" value="1"/>
</dbReference>
<evidence type="ECO:0000313" key="11">
    <source>
        <dbReference type="EMBL" id="TVX97386.1"/>
    </source>
</evidence>
<dbReference type="PROSITE" id="PS01124">
    <property type="entry name" value="HTH_ARAC_FAMILY_2"/>
    <property type="match status" value="1"/>
</dbReference>
<keyword evidence="2" id="KW-0963">Cytoplasm</keyword>